<feature type="compositionally biased region" description="Low complexity" evidence="1">
    <location>
        <begin position="12"/>
        <end position="27"/>
    </location>
</feature>
<feature type="region of interest" description="Disordered" evidence="1">
    <location>
        <begin position="1"/>
        <end position="70"/>
    </location>
</feature>
<evidence type="ECO:0000313" key="2">
    <source>
        <dbReference type="EMBL" id="KAG0271910.1"/>
    </source>
</evidence>
<comment type="caution">
    <text evidence="2">The sequence shown here is derived from an EMBL/GenBank/DDBJ whole genome shotgun (WGS) entry which is preliminary data.</text>
</comment>
<proteinExistence type="predicted"/>
<name>A0ABQ7JH80_9FUNG</name>
<keyword evidence="3" id="KW-1185">Reference proteome</keyword>
<organism evidence="2 3">
    <name type="scientific">Linnemannia gamsii</name>
    <dbReference type="NCBI Taxonomy" id="64522"/>
    <lineage>
        <taxon>Eukaryota</taxon>
        <taxon>Fungi</taxon>
        <taxon>Fungi incertae sedis</taxon>
        <taxon>Mucoromycota</taxon>
        <taxon>Mortierellomycotina</taxon>
        <taxon>Mortierellomycetes</taxon>
        <taxon>Mortierellales</taxon>
        <taxon>Mortierellaceae</taxon>
        <taxon>Linnemannia</taxon>
    </lineage>
</organism>
<accession>A0ABQ7JH80</accession>
<dbReference type="Proteomes" id="UP001194696">
    <property type="component" value="Unassembled WGS sequence"/>
</dbReference>
<evidence type="ECO:0000313" key="3">
    <source>
        <dbReference type="Proteomes" id="UP001194696"/>
    </source>
</evidence>
<dbReference type="EMBL" id="JAAAIM010002623">
    <property type="protein sequence ID" value="KAG0271910.1"/>
    <property type="molecule type" value="Genomic_DNA"/>
</dbReference>
<protein>
    <submittedName>
        <fullName evidence="2">Uncharacterized protein</fullName>
    </submittedName>
</protein>
<feature type="non-terminal residue" evidence="2">
    <location>
        <position position="70"/>
    </location>
</feature>
<sequence>MSFFKSSKKQSTTAPTTAPAPALTNDLAPPPYSPQDPAQKKVSKQPRKMTEQEAFSSLVEQAWGAPDKDI</sequence>
<gene>
    <name evidence="2" type="ORF">BGZ96_005572</name>
</gene>
<evidence type="ECO:0000256" key="1">
    <source>
        <dbReference type="SAM" id="MobiDB-lite"/>
    </source>
</evidence>
<reference evidence="2 3" key="1">
    <citation type="journal article" date="2020" name="Fungal Divers.">
        <title>Resolving the Mortierellaceae phylogeny through synthesis of multi-gene phylogenetics and phylogenomics.</title>
        <authorList>
            <person name="Vandepol N."/>
            <person name="Liber J."/>
            <person name="Desiro A."/>
            <person name="Na H."/>
            <person name="Kennedy M."/>
            <person name="Barry K."/>
            <person name="Grigoriev I.V."/>
            <person name="Miller A.N."/>
            <person name="O'Donnell K."/>
            <person name="Stajich J.E."/>
            <person name="Bonito G."/>
        </authorList>
    </citation>
    <scope>NUCLEOTIDE SEQUENCE [LARGE SCALE GENOMIC DNA]</scope>
    <source>
        <strain evidence="2 3">AD045</strain>
    </source>
</reference>